<evidence type="ECO:0000313" key="8">
    <source>
        <dbReference type="EMBL" id="GAA3935799.1"/>
    </source>
</evidence>
<evidence type="ECO:0000256" key="4">
    <source>
        <dbReference type="ARBA" id="ARBA00022989"/>
    </source>
</evidence>
<dbReference type="Proteomes" id="UP001501000">
    <property type="component" value="Unassembled WGS sequence"/>
</dbReference>
<comment type="subcellular location">
    <subcellularLocation>
        <location evidence="1">Cell membrane</location>
        <topology evidence="1">Multi-pass membrane protein</topology>
    </subcellularLocation>
</comment>
<gene>
    <name evidence="8" type="ORF">GCM10022244_50330</name>
</gene>
<accession>A0ABP7N343</accession>
<name>A0ABP7N343_9ACTN</name>
<keyword evidence="4 7" id="KW-1133">Transmembrane helix</keyword>
<evidence type="ECO:0000256" key="3">
    <source>
        <dbReference type="ARBA" id="ARBA00022692"/>
    </source>
</evidence>
<proteinExistence type="predicted"/>
<dbReference type="PANTHER" id="PTHR30086">
    <property type="entry name" value="ARGININE EXPORTER PROTEIN ARGO"/>
    <property type="match status" value="1"/>
</dbReference>
<evidence type="ECO:0000256" key="5">
    <source>
        <dbReference type="ARBA" id="ARBA00023136"/>
    </source>
</evidence>
<keyword evidence="2" id="KW-1003">Cell membrane</keyword>
<protein>
    <submittedName>
        <fullName evidence="8">LysE family translocator</fullName>
    </submittedName>
</protein>
<dbReference type="RefSeq" id="WP_345286674.1">
    <property type="nucleotide sequence ID" value="NZ_BAABAJ010000022.1"/>
</dbReference>
<organism evidence="8 9">
    <name type="scientific">Streptomyces gulbargensis</name>
    <dbReference type="NCBI Taxonomy" id="364901"/>
    <lineage>
        <taxon>Bacteria</taxon>
        <taxon>Bacillati</taxon>
        <taxon>Actinomycetota</taxon>
        <taxon>Actinomycetes</taxon>
        <taxon>Kitasatosporales</taxon>
        <taxon>Streptomycetaceae</taxon>
        <taxon>Streptomyces</taxon>
    </lineage>
</organism>
<reference evidence="9" key="1">
    <citation type="journal article" date="2019" name="Int. J. Syst. Evol. Microbiol.">
        <title>The Global Catalogue of Microorganisms (GCM) 10K type strain sequencing project: providing services to taxonomists for standard genome sequencing and annotation.</title>
        <authorList>
            <consortium name="The Broad Institute Genomics Platform"/>
            <consortium name="The Broad Institute Genome Sequencing Center for Infectious Disease"/>
            <person name="Wu L."/>
            <person name="Ma J."/>
        </authorList>
    </citation>
    <scope>NUCLEOTIDE SEQUENCE [LARGE SCALE GENOMIC DNA]</scope>
    <source>
        <strain evidence="9">JCM 16956</strain>
    </source>
</reference>
<keyword evidence="5 7" id="KW-0472">Membrane</keyword>
<evidence type="ECO:0000256" key="1">
    <source>
        <dbReference type="ARBA" id="ARBA00004651"/>
    </source>
</evidence>
<comment type="caution">
    <text evidence="8">The sequence shown here is derived from an EMBL/GenBank/DDBJ whole genome shotgun (WGS) entry which is preliminary data.</text>
</comment>
<evidence type="ECO:0000313" key="9">
    <source>
        <dbReference type="Proteomes" id="UP001501000"/>
    </source>
</evidence>
<evidence type="ECO:0000256" key="2">
    <source>
        <dbReference type="ARBA" id="ARBA00022475"/>
    </source>
</evidence>
<dbReference type="PIRSF" id="PIRSF006324">
    <property type="entry name" value="LeuE"/>
    <property type="match status" value="1"/>
</dbReference>
<feature type="transmembrane region" description="Helical" evidence="7">
    <location>
        <begin position="43"/>
        <end position="69"/>
    </location>
</feature>
<evidence type="ECO:0000256" key="6">
    <source>
        <dbReference type="SAM" id="MobiDB-lite"/>
    </source>
</evidence>
<keyword evidence="3 7" id="KW-0812">Transmembrane</keyword>
<dbReference type="InterPro" id="IPR001123">
    <property type="entry name" value="LeuE-type"/>
</dbReference>
<dbReference type="PANTHER" id="PTHR30086:SF20">
    <property type="entry name" value="ARGININE EXPORTER PROTEIN ARGO-RELATED"/>
    <property type="match status" value="1"/>
</dbReference>
<keyword evidence="9" id="KW-1185">Reference proteome</keyword>
<feature type="transmembrane region" description="Helical" evidence="7">
    <location>
        <begin position="76"/>
        <end position="94"/>
    </location>
</feature>
<dbReference type="EMBL" id="BAABAJ010000022">
    <property type="protein sequence ID" value="GAA3935799.1"/>
    <property type="molecule type" value="Genomic_DNA"/>
</dbReference>
<feature type="region of interest" description="Disordered" evidence="6">
    <location>
        <begin position="105"/>
        <end position="124"/>
    </location>
</feature>
<feature type="transmembrane region" description="Helical" evidence="7">
    <location>
        <begin position="204"/>
        <end position="223"/>
    </location>
</feature>
<evidence type="ECO:0000256" key="7">
    <source>
        <dbReference type="SAM" id="Phobius"/>
    </source>
</evidence>
<feature type="transmembrane region" description="Helical" evidence="7">
    <location>
        <begin position="169"/>
        <end position="192"/>
    </location>
</feature>
<sequence>MMIGFEVVAAYAGVALLGAMSPGPDFALVSRFAALRGRPAGLGAAAGVAAGMAVNTVAAVVGVGAALAASPTVFRAITLAGAAYLCYLGVRSLLAARTTDTGALADGDSGTERDAGSGARSGSGRNDVRWAAFRQGLITNVLNPKSIVFLVALLPQFLTDRSTWADKSLLGVVTVLMVLLWFTAVSLAVGSFQAFFRRPAARRALHAATGLVLIALALVIVLTS</sequence>
<dbReference type="Pfam" id="PF01810">
    <property type="entry name" value="LysE"/>
    <property type="match status" value="1"/>
</dbReference>